<dbReference type="InParanoid" id="A0A3N0V4V8"/>
<dbReference type="RefSeq" id="WP_123212561.1">
    <property type="nucleotide sequence ID" value="NZ_RJVO01000007.1"/>
</dbReference>
<sequence length="94" mass="10733">MSATEPAGFSERFQKRVWITSHAALRMLQRSVSQVELLNLIETGELRHKDASHCWIYRSLAGREDNLVCTAVHLDSALIVKTVMINWQLQEVPT</sequence>
<dbReference type="EMBL" id="RJVO01000007">
    <property type="protein sequence ID" value="ROH87837.1"/>
    <property type="molecule type" value="Genomic_DNA"/>
</dbReference>
<evidence type="ECO:0000313" key="1">
    <source>
        <dbReference type="EMBL" id="ROH87837.1"/>
    </source>
</evidence>
<protein>
    <submittedName>
        <fullName evidence="1">DUF4258 domain-containing protein</fullName>
    </submittedName>
</protein>
<accession>A0A3N0V4V8</accession>
<gene>
    <name evidence="1" type="ORF">ED208_14085</name>
</gene>
<reference evidence="1 2" key="1">
    <citation type="submission" date="2018-10" db="EMBL/GenBank/DDBJ databases">
        <authorList>
            <person name="Chen W.-M."/>
        </authorList>
    </citation>
    <scope>NUCLEOTIDE SEQUENCE [LARGE SCALE GENOMIC DNA]</scope>
    <source>
        <strain evidence="1 2">THS-13</strain>
    </source>
</reference>
<evidence type="ECO:0000313" key="2">
    <source>
        <dbReference type="Proteomes" id="UP000282106"/>
    </source>
</evidence>
<keyword evidence="2" id="KW-1185">Reference proteome</keyword>
<dbReference type="InterPro" id="IPR025354">
    <property type="entry name" value="DUF4258"/>
</dbReference>
<dbReference type="AlphaFoldDB" id="A0A3N0V4V8"/>
<comment type="caution">
    <text evidence="1">The sequence shown here is derived from an EMBL/GenBank/DDBJ whole genome shotgun (WGS) entry which is preliminary data.</text>
</comment>
<dbReference type="Pfam" id="PF14076">
    <property type="entry name" value="DUF4258"/>
    <property type="match status" value="1"/>
</dbReference>
<organism evidence="1 2">
    <name type="scientific">Stagnimonas aquatica</name>
    <dbReference type="NCBI Taxonomy" id="2689987"/>
    <lineage>
        <taxon>Bacteria</taxon>
        <taxon>Pseudomonadati</taxon>
        <taxon>Pseudomonadota</taxon>
        <taxon>Gammaproteobacteria</taxon>
        <taxon>Nevskiales</taxon>
        <taxon>Nevskiaceae</taxon>
        <taxon>Stagnimonas</taxon>
    </lineage>
</organism>
<name>A0A3N0V4V8_9GAMM</name>
<proteinExistence type="predicted"/>
<dbReference type="Proteomes" id="UP000282106">
    <property type="component" value="Unassembled WGS sequence"/>
</dbReference>